<protein>
    <submittedName>
        <fullName evidence="3">DNA-binding protein</fullName>
    </submittedName>
</protein>
<dbReference type="InterPro" id="IPR018873">
    <property type="entry name" value="KilA-N_DNA-bd_domain"/>
</dbReference>
<feature type="compositionally biased region" description="Basic residues" evidence="1">
    <location>
        <begin position="171"/>
        <end position="181"/>
    </location>
</feature>
<evidence type="ECO:0000259" key="2">
    <source>
        <dbReference type="Pfam" id="PF10543"/>
    </source>
</evidence>
<organism evidence="3 4">
    <name type="scientific">Mucilaginibacter pedocola</name>
    <dbReference type="NCBI Taxonomy" id="1792845"/>
    <lineage>
        <taxon>Bacteria</taxon>
        <taxon>Pseudomonadati</taxon>
        <taxon>Bacteroidota</taxon>
        <taxon>Sphingobacteriia</taxon>
        <taxon>Sphingobacteriales</taxon>
        <taxon>Sphingobacteriaceae</taxon>
        <taxon>Mucilaginibacter</taxon>
    </lineage>
</organism>
<proteinExistence type="predicted"/>
<dbReference type="Pfam" id="PF10543">
    <property type="entry name" value="ORF6N"/>
    <property type="match status" value="1"/>
</dbReference>
<dbReference type="Proteomes" id="UP000189739">
    <property type="component" value="Unassembled WGS sequence"/>
</dbReference>
<sequence length="181" mass="21382">MTDNLLTPDEIISSKIYYIRGHKVMLDYDLGELYEVETKHLKRQVRRNIERFADEDFMFELTPDEYKTLRSHFGTLKQGQHFKYAPMAFTELGISMLSSVLNSTAAIQVNRRIMRIFVNIRKALADTIEIRLEIEKIKNEIFNQGKNMEILFSYLDELSTKLEKQQPPAEKRKRIGYKPDE</sequence>
<evidence type="ECO:0000313" key="4">
    <source>
        <dbReference type="Proteomes" id="UP000189739"/>
    </source>
</evidence>
<keyword evidence="3" id="KW-0238">DNA-binding</keyword>
<reference evidence="3 4" key="1">
    <citation type="submission" date="2016-07" db="EMBL/GenBank/DDBJ databases">
        <title>Genomic analysis of zinc-resistant bacterium Mucilaginibacter pedocola TBZ30.</title>
        <authorList>
            <person name="Huang J."/>
            <person name="Tang J."/>
        </authorList>
    </citation>
    <scope>NUCLEOTIDE SEQUENCE [LARGE SCALE GENOMIC DNA]</scope>
    <source>
        <strain evidence="3 4">TBZ30</strain>
    </source>
</reference>
<feature type="domain" description="KilA-N DNA-binding" evidence="2">
    <location>
        <begin position="14"/>
        <end position="100"/>
    </location>
</feature>
<dbReference type="AlphaFoldDB" id="A0A1S9PFU4"/>
<feature type="region of interest" description="Disordered" evidence="1">
    <location>
        <begin position="162"/>
        <end position="181"/>
    </location>
</feature>
<comment type="caution">
    <text evidence="3">The sequence shown here is derived from an EMBL/GenBank/DDBJ whole genome shotgun (WGS) entry which is preliminary data.</text>
</comment>
<dbReference type="STRING" id="1792845.BC343_06665"/>
<dbReference type="EMBL" id="MBTF01000012">
    <property type="protein sequence ID" value="OOQ59822.1"/>
    <property type="molecule type" value="Genomic_DNA"/>
</dbReference>
<evidence type="ECO:0000313" key="3">
    <source>
        <dbReference type="EMBL" id="OOQ59822.1"/>
    </source>
</evidence>
<name>A0A1S9PFU4_9SPHI</name>
<dbReference type="GO" id="GO:0003677">
    <property type="term" value="F:DNA binding"/>
    <property type="evidence" value="ECO:0007669"/>
    <property type="project" value="UniProtKB-KW"/>
</dbReference>
<evidence type="ECO:0000256" key="1">
    <source>
        <dbReference type="SAM" id="MobiDB-lite"/>
    </source>
</evidence>
<dbReference type="OrthoDB" id="9816206at2"/>
<gene>
    <name evidence="3" type="ORF">BC343_06665</name>
</gene>
<accession>A0A1S9PFU4</accession>
<keyword evidence="4" id="KW-1185">Reference proteome</keyword>